<evidence type="ECO:0000313" key="3">
    <source>
        <dbReference type="Proteomes" id="UP000315971"/>
    </source>
</evidence>
<keyword evidence="1" id="KW-1133">Transmembrane helix</keyword>
<reference evidence="2 3" key="1">
    <citation type="submission" date="2017-05" db="EMBL/GenBank/DDBJ databases">
        <authorList>
            <person name="Varghese N."/>
            <person name="Submissions S."/>
        </authorList>
    </citation>
    <scope>NUCLEOTIDE SEQUENCE [LARGE SCALE GENOMIC DNA]</scope>
    <source>
        <strain evidence="2 3">DSM 21342</strain>
    </source>
</reference>
<dbReference type="EMBL" id="FXSZ01000003">
    <property type="protein sequence ID" value="SMO52344.1"/>
    <property type="molecule type" value="Genomic_DNA"/>
</dbReference>
<feature type="transmembrane region" description="Helical" evidence="1">
    <location>
        <begin position="128"/>
        <end position="152"/>
    </location>
</feature>
<name>A0A521BYW4_9SPHI</name>
<proteinExistence type="predicted"/>
<evidence type="ECO:0000256" key="1">
    <source>
        <dbReference type="SAM" id="Phobius"/>
    </source>
</evidence>
<organism evidence="2 3">
    <name type="scientific">Solitalea koreensis</name>
    <dbReference type="NCBI Taxonomy" id="543615"/>
    <lineage>
        <taxon>Bacteria</taxon>
        <taxon>Pseudomonadati</taxon>
        <taxon>Bacteroidota</taxon>
        <taxon>Sphingobacteriia</taxon>
        <taxon>Sphingobacteriales</taxon>
        <taxon>Sphingobacteriaceae</taxon>
        <taxon>Solitalea</taxon>
    </lineage>
</organism>
<evidence type="ECO:0000313" key="2">
    <source>
        <dbReference type="EMBL" id="SMO52344.1"/>
    </source>
</evidence>
<dbReference type="Proteomes" id="UP000315971">
    <property type="component" value="Unassembled WGS sequence"/>
</dbReference>
<accession>A0A521BYW4</accession>
<dbReference type="AlphaFoldDB" id="A0A521BYW4"/>
<keyword evidence="1" id="KW-0472">Membrane</keyword>
<protein>
    <submittedName>
        <fullName evidence="2">Uncharacterized protein</fullName>
    </submittedName>
</protein>
<keyword evidence="1" id="KW-0812">Transmembrane</keyword>
<gene>
    <name evidence="2" type="ORF">SAMN06265350_10354</name>
</gene>
<feature type="transmembrane region" description="Helical" evidence="1">
    <location>
        <begin position="158"/>
        <end position="176"/>
    </location>
</feature>
<sequence length="184" mass="19765">MNMKPYFYLILLSVFCVSCLNELKLIKVNGHDPIPYEFSSSSFRTPDNNHLSLIVDENSIGSQPLTSDKSEVGLPEKNNSIKILSQVFHQNNSHKVISKAQPKPMEKISTKKAERIVKKAAAPPASKTNVIVGSILSVVGVIFIIGGVASLFSGTAGIALVVLGVIFSLIGAVLVFKGASSRKK</sequence>
<keyword evidence="3" id="KW-1185">Reference proteome</keyword>